<gene>
    <name evidence="2" type="ORF">LARSCL_LOCUS10546</name>
</gene>
<keyword evidence="3" id="KW-1185">Reference proteome</keyword>
<feature type="region of interest" description="Disordered" evidence="1">
    <location>
        <begin position="1"/>
        <end position="22"/>
    </location>
</feature>
<protein>
    <submittedName>
        <fullName evidence="2">Uncharacterized protein</fullName>
    </submittedName>
</protein>
<proteinExistence type="predicted"/>
<dbReference type="AlphaFoldDB" id="A0AAV2AAQ4"/>
<dbReference type="Proteomes" id="UP001497382">
    <property type="component" value="Unassembled WGS sequence"/>
</dbReference>
<evidence type="ECO:0000313" key="2">
    <source>
        <dbReference type="EMBL" id="CAL1279708.1"/>
    </source>
</evidence>
<evidence type="ECO:0000313" key="3">
    <source>
        <dbReference type="Proteomes" id="UP001497382"/>
    </source>
</evidence>
<organism evidence="2 3">
    <name type="scientific">Larinioides sclopetarius</name>
    <dbReference type="NCBI Taxonomy" id="280406"/>
    <lineage>
        <taxon>Eukaryota</taxon>
        <taxon>Metazoa</taxon>
        <taxon>Ecdysozoa</taxon>
        <taxon>Arthropoda</taxon>
        <taxon>Chelicerata</taxon>
        <taxon>Arachnida</taxon>
        <taxon>Araneae</taxon>
        <taxon>Araneomorphae</taxon>
        <taxon>Entelegynae</taxon>
        <taxon>Araneoidea</taxon>
        <taxon>Araneidae</taxon>
        <taxon>Larinioides</taxon>
    </lineage>
</organism>
<comment type="caution">
    <text evidence="2">The sequence shown here is derived from an EMBL/GenBank/DDBJ whole genome shotgun (WGS) entry which is preliminary data.</text>
</comment>
<sequence>MCDTSELDSTGKQVRPPMNKPDIPVTGGQLIDWAKEQQQLLYLDNARGERKYPQFLFLFTRLSTVTDAVPHRPYLT</sequence>
<evidence type="ECO:0000256" key="1">
    <source>
        <dbReference type="SAM" id="MobiDB-lite"/>
    </source>
</evidence>
<accession>A0AAV2AAQ4</accession>
<reference evidence="2 3" key="1">
    <citation type="submission" date="2024-04" db="EMBL/GenBank/DDBJ databases">
        <authorList>
            <person name="Rising A."/>
            <person name="Reimegard J."/>
            <person name="Sonavane S."/>
            <person name="Akerstrom W."/>
            <person name="Nylinder S."/>
            <person name="Hedman E."/>
            <person name="Kallberg Y."/>
        </authorList>
    </citation>
    <scope>NUCLEOTIDE SEQUENCE [LARGE SCALE GENOMIC DNA]</scope>
</reference>
<dbReference type="EMBL" id="CAXIEN010000124">
    <property type="protein sequence ID" value="CAL1279708.1"/>
    <property type="molecule type" value="Genomic_DNA"/>
</dbReference>
<name>A0AAV2AAQ4_9ARAC</name>